<comment type="similarity">
    <text evidence="1">Belongs to the ParB family.</text>
</comment>
<dbReference type="SUPFAM" id="SSF109709">
    <property type="entry name" value="KorB DNA-binding domain-like"/>
    <property type="match status" value="1"/>
</dbReference>
<keyword evidence="2" id="KW-0159">Chromosome partition</keyword>
<evidence type="ECO:0000256" key="1">
    <source>
        <dbReference type="ARBA" id="ARBA00006295"/>
    </source>
</evidence>
<dbReference type="NCBIfam" id="TIGR00180">
    <property type="entry name" value="parB_part"/>
    <property type="match status" value="1"/>
</dbReference>
<evidence type="ECO:0000313" key="4">
    <source>
        <dbReference type="EMBL" id="NHZ66794.1"/>
    </source>
</evidence>
<evidence type="ECO:0000313" key="5">
    <source>
        <dbReference type="Proteomes" id="UP000610594"/>
    </source>
</evidence>
<dbReference type="InterPro" id="IPR041468">
    <property type="entry name" value="HTH_ParB/Spo0J"/>
</dbReference>
<evidence type="ECO:0000259" key="3">
    <source>
        <dbReference type="SMART" id="SM00470"/>
    </source>
</evidence>
<keyword evidence="5" id="KW-1185">Reference proteome</keyword>
<dbReference type="PANTHER" id="PTHR33375">
    <property type="entry name" value="CHROMOSOME-PARTITIONING PROTEIN PARB-RELATED"/>
    <property type="match status" value="1"/>
</dbReference>
<dbReference type="Pfam" id="PF02195">
    <property type="entry name" value="ParB_N"/>
    <property type="match status" value="1"/>
</dbReference>
<dbReference type="Gene3D" id="3.90.1530.10">
    <property type="entry name" value="Conserved hypothetical protein from pyrococcus furiosus pfu- 392566-001, ParB domain"/>
    <property type="match status" value="1"/>
</dbReference>
<gene>
    <name evidence="4" type="ORF">F1735_31690</name>
</gene>
<evidence type="ECO:0000256" key="2">
    <source>
        <dbReference type="ARBA" id="ARBA00022829"/>
    </source>
</evidence>
<dbReference type="PANTHER" id="PTHR33375:SF1">
    <property type="entry name" value="CHROMOSOME-PARTITIONING PROTEIN PARB-RELATED"/>
    <property type="match status" value="1"/>
</dbReference>
<dbReference type="Proteomes" id="UP000610594">
    <property type="component" value="Unassembled WGS sequence"/>
</dbReference>
<dbReference type="SUPFAM" id="SSF110849">
    <property type="entry name" value="ParB/Sulfiredoxin"/>
    <property type="match status" value="1"/>
</dbReference>
<reference evidence="4 5" key="1">
    <citation type="submission" date="2019-10" db="EMBL/GenBank/DDBJ databases">
        <title>Taxonomy of Antarctic Massilia spp.: description of Massilia rubra sp. nov., Massilia aquatica sp. nov., Massilia mucilaginosa sp. nov., Massilia frigida sp. nov. isolated from streams, lakes and regoliths.</title>
        <authorList>
            <person name="Holochova P."/>
            <person name="Sedlacek I."/>
            <person name="Kralova S."/>
            <person name="Maslanova I."/>
            <person name="Busse H.-J."/>
            <person name="Stankova E."/>
            <person name="Vrbovska V."/>
            <person name="Kovarovic V."/>
            <person name="Bartak M."/>
            <person name="Svec P."/>
            <person name="Pantucek R."/>
        </authorList>
    </citation>
    <scope>NUCLEOTIDE SEQUENCE [LARGE SCALE GENOMIC DNA]</scope>
    <source>
        <strain evidence="4 5">CCM 8694</strain>
    </source>
</reference>
<dbReference type="SMART" id="SM00470">
    <property type="entry name" value="ParB"/>
    <property type="match status" value="1"/>
</dbReference>
<protein>
    <submittedName>
        <fullName evidence="4">ParB/RepB/Spo0J family partition protein</fullName>
    </submittedName>
</protein>
<organism evidence="4 5">
    <name type="scientific">Massilia genomosp. 1</name>
    <dbReference type="NCBI Taxonomy" id="2609280"/>
    <lineage>
        <taxon>Bacteria</taxon>
        <taxon>Pseudomonadati</taxon>
        <taxon>Pseudomonadota</taxon>
        <taxon>Betaproteobacteria</taxon>
        <taxon>Burkholderiales</taxon>
        <taxon>Oxalobacteraceae</taxon>
        <taxon>Telluria group</taxon>
        <taxon>Massilia</taxon>
    </lineage>
</organism>
<dbReference type="InterPro" id="IPR050336">
    <property type="entry name" value="Chromosome_partition/occlusion"/>
</dbReference>
<name>A0ABX0MVM5_9BURK</name>
<dbReference type="InterPro" id="IPR004437">
    <property type="entry name" value="ParB/RepB/Spo0J"/>
</dbReference>
<proteinExistence type="inferred from homology"/>
<sequence length="328" mass="36171">MSKQRQPMKFSGLVASGKITPKIDLSTTQEYASSLESGEERRSREAAVAAEAASSATSTVGREALINVDLLDDSPFQYRKKYDPVKISELAGSMLEAGQRTPITVRIVQAGRYEVIKGHSRKYAAKHGLISQLSALVVERTDREAKLDCMLDNEVEGVCEYEHALMYRDALKDGYASNQSQVARLFRCSQPKVSNCLSMLDLPEPVLEMLDADPGLIGAKAAKVVTVMWKEQPSSHHLILEALARVQAGADQATIKGWVAQKLASIKNTEPKKLVRHFITTTTGDARYVTLAKERDIVIRLADTSLDRDEVHQKVDDFLRRLATEGGA</sequence>
<dbReference type="InterPro" id="IPR003115">
    <property type="entry name" value="ParB_N"/>
</dbReference>
<dbReference type="InterPro" id="IPR036086">
    <property type="entry name" value="ParB/Sulfiredoxin_sf"/>
</dbReference>
<feature type="domain" description="ParB-like N-terminal" evidence="3">
    <location>
        <begin position="64"/>
        <end position="154"/>
    </location>
</feature>
<dbReference type="EMBL" id="WHJF01000172">
    <property type="protein sequence ID" value="NHZ66794.1"/>
    <property type="molecule type" value="Genomic_DNA"/>
</dbReference>
<comment type="caution">
    <text evidence="4">The sequence shown here is derived from an EMBL/GenBank/DDBJ whole genome shotgun (WGS) entry which is preliminary data.</text>
</comment>
<dbReference type="RefSeq" id="WP_167240798.1">
    <property type="nucleotide sequence ID" value="NZ_WHJF01000172.1"/>
</dbReference>
<accession>A0ABX0MVM5</accession>
<dbReference type="Pfam" id="PF17762">
    <property type="entry name" value="HTH_ParB"/>
    <property type="match status" value="1"/>
</dbReference>
<dbReference type="Gene3D" id="1.10.10.2830">
    <property type="match status" value="1"/>
</dbReference>